<keyword evidence="12 19" id="KW-0472">Membrane</keyword>
<feature type="domain" description="RING-type" evidence="20">
    <location>
        <begin position="742"/>
        <end position="784"/>
    </location>
</feature>
<dbReference type="Proteomes" id="UP000197138">
    <property type="component" value="Unassembled WGS sequence"/>
</dbReference>
<dbReference type="InterPro" id="IPR025287">
    <property type="entry name" value="WAK_GUB"/>
</dbReference>
<feature type="region of interest" description="Disordered" evidence="18">
    <location>
        <begin position="790"/>
        <end position="809"/>
    </location>
</feature>
<evidence type="ECO:0000256" key="4">
    <source>
        <dbReference type="ARBA" id="ARBA00022679"/>
    </source>
</evidence>
<dbReference type="InterPro" id="IPR001841">
    <property type="entry name" value="Znf_RING"/>
</dbReference>
<dbReference type="SMART" id="SM00184">
    <property type="entry name" value="RING"/>
    <property type="match status" value="1"/>
</dbReference>
<evidence type="ECO:0000256" key="11">
    <source>
        <dbReference type="ARBA" id="ARBA00022989"/>
    </source>
</evidence>
<gene>
    <name evidence="21" type="ORF">CDL15_Pgr018040</name>
</gene>
<dbReference type="InterPro" id="IPR013083">
    <property type="entry name" value="Znf_RING/FYVE/PHD"/>
</dbReference>
<dbReference type="CDD" id="cd16461">
    <property type="entry name" value="RING-H2_EL5-like"/>
    <property type="match status" value="1"/>
</dbReference>
<evidence type="ECO:0000256" key="19">
    <source>
        <dbReference type="SAM" id="Phobius"/>
    </source>
</evidence>
<dbReference type="GO" id="GO:0008270">
    <property type="term" value="F:zinc ion binding"/>
    <property type="evidence" value="ECO:0007669"/>
    <property type="project" value="UniProtKB-KW"/>
</dbReference>
<evidence type="ECO:0000313" key="22">
    <source>
        <dbReference type="Proteomes" id="UP000197138"/>
    </source>
</evidence>
<dbReference type="GO" id="GO:0016020">
    <property type="term" value="C:membrane"/>
    <property type="evidence" value="ECO:0007669"/>
    <property type="project" value="UniProtKB-SubCell"/>
</dbReference>
<dbReference type="Pfam" id="PF13947">
    <property type="entry name" value="GUB_WAK_bind"/>
    <property type="match status" value="1"/>
</dbReference>
<comment type="similarity">
    <text evidence="14">Belongs to the RING-type zinc finger family. ATL subfamily.</text>
</comment>
<proteinExistence type="inferred from homology"/>
<comment type="catalytic activity">
    <reaction evidence="16">
        <text>L-seryl-[protein] + ATP = O-phospho-L-seryl-[protein] + ADP + H(+)</text>
        <dbReference type="Rhea" id="RHEA:17989"/>
        <dbReference type="Rhea" id="RHEA-COMP:9863"/>
        <dbReference type="Rhea" id="RHEA-COMP:11604"/>
        <dbReference type="ChEBI" id="CHEBI:15378"/>
        <dbReference type="ChEBI" id="CHEBI:29999"/>
        <dbReference type="ChEBI" id="CHEBI:30616"/>
        <dbReference type="ChEBI" id="CHEBI:83421"/>
        <dbReference type="ChEBI" id="CHEBI:456216"/>
        <dbReference type="EC" id="2.7.11.1"/>
    </reaction>
</comment>
<comment type="catalytic activity">
    <reaction evidence="1">
        <text>S-ubiquitinyl-[E2 ubiquitin-conjugating enzyme]-L-cysteine + [acceptor protein]-L-lysine = [E2 ubiquitin-conjugating enzyme]-L-cysteine + N(6)-ubiquitinyl-[acceptor protein]-L-lysine.</text>
        <dbReference type="EC" id="2.3.2.27"/>
    </reaction>
</comment>
<keyword evidence="9" id="KW-0833">Ubl conjugation pathway</keyword>
<evidence type="ECO:0000256" key="17">
    <source>
        <dbReference type="PROSITE-ProRule" id="PRU00175"/>
    </source>
</evidence>
<evidence type="ECO:0000256" key="8">
    <source>
        <dbReference type="ARBA" id="ARBA00022771"/>
    </source>
</evidence>
<organism evidence="21 22">
    <name type="scientific">Punica granatum</name>
    <name type="common">Pomegranate</name>
    <dbReference type="NCBI Taxonomy" id="22663"/>
    <lineage>
        <taxon>Eukaryota</taxon>
        <taxon>Viridiplantae</taxon>
        <taxon>Streptophyta</taxon>
        <taxon>Embryophyta</taxon>
        <taxon>Tracheophyta</taxon>
        <taxon>Spermatophyta</taxon>
        <taxon>Magnoliopsida</taxon>
        <taxon>eudicotyledons</taxon>
        <taxon>Gunneridae</taxon>
        <taxon>Pentapetalae</taxon>
        <taxon>rosids</taxon>
        <taxon>malvids</taxon>
        <taxon>Myrtales</taxon>
        <taxon>Lythraceae</taxon>
        <taxon>Punica</taxon>
    </lineage>
</organism>
<dbReference type="InterPro" id="IPR046948">
    <property type="entry name" value="ATL20-22-like"/>
</dbReference>
<dbReference type="Gene3D" id="3.30.40.10">
    <property type="entry name" value="Zinc/RING finger domain, C3HC4 (zinc finger)"/>
    <property type="match status" value="1"/>
</dbReference>
<dbReference type="GO" id="GO:0030247">
    <property type="term" value="F:polysaccharide binding"/>
    <property type="evidence" value="ECO:0007669"/>
    <property type="project" value="InterPro"/>
</dbReference>
<dbReference type="Pfam" id="PF13639">
    <property type="entry name" value="zf-RING_2"/>
    <property type="match status" value="1"/>
</dbReference>
<evidence type="ECO:0000256" key="5">
    <source>
        <dbReference type="ARBA" id="ARBA00022692"/>
    </source>
</evidence>
<dbReference type="AlphaFoldDB" id="A0A218WH46"/>
<evidence type="ECO:0000256" key="1">
    <source>
        <dbReference type="ARBA" id="ARBA00000900"/>
    </source>
</evidence>
<name>A0A218WH46_PUNGR</name>
<evidence type="ECO:0000256" key="16">
    <source>
        <dbReference type="ARBA" id="ARBA00048679"/>
    </source>
</evidence>
<keyword evidence="7" id="KW-0732">Signal</keyword>
<keyword evidence="6" id="KW-0479">Metal-binding</keyword>
<protein>
    <recommendedName>
        <fullName evidence="20">RING-type domain-containing protein</fullName>
    </recommendedName>
</protein>
<sequence length="809" mass="88909">MADSSISILTIFSYILFFIFRLRSCKARSFEMCFATCSDVGPMVRFLFSLVNSFAGSDCSLFGINYTDQTISINDRGNCLPRRFLRSFNLSGSPIQPIMDLRYTFFNCPTALPIPRNVPIACLSSRHDTILATSLDNYMTEKNTSHCRSISTVLMPYQGPSLGYGFATNLNQDVLLTWTCLCAVTVKGREGLVASRGVGQIAWSDALIFLLHLTVRYGLRCENSTRQVQPWLILDVPTSGEFVVNNINYTLKTISINDPGGCLPRRFLGNFTPPTYPFWITTAGNWYTFLNCTANFHIQEYAVIACLSDENFTVLAAPLDTSCPRFSCVGINMAVCKVISVTYVPFEVGHPDDPSFGMNFNQDIMLAWDPPSCAACELRGGTCGFNKSSDDSIGCLHVHSHASPDPQSMVAPAAAALGPISLSTPTIITLIICFLSLPQRSTSFSLCKLSTCGGGSSLYPMPVRFPFRLRGQQDDPRCSYSPAFDLSCDSLGQTIITLPGAGEFAVDNIDYQAQTIVLSDPDACLPRRLLNNTSLISGNSAFQPVITRKFMLLNCSTEAIAAVMYPRSMTVLCLSEENFTVISVPSRYYDSSHECEVLGSITVPLLMPYWRNVDCDIRLTWDAPDCRSCEELEGQCGFKNDNGSEVGCIGLSSSGLPRAAKYGLILGAGIPGLLCLIGLMCFVSRRIRTYHRRSEPTMEFSAMAGPRPMLLSVGLDGPTIESYPMTQLGESKRLPKPNDNTCSICLCEYQPKETLRTIPECNHYFHVNCIDEWLRLNASCPLCRNLPEPSLQEMPSSSLSSSTALAPPA</sequence>
<dbReference type="PANTHER" id="PTHR46279:SF31">
    <property type="entry name" value="RING-H2 FINGER PROTEIN ATL20-LIKE ISOFORM X1"/>
    <property type="match status" value="1"/>
</dbReference>
<dbReference type="GO" id="GO:0004674">
    <property type="term" value="F:protein serine/threonine kinase activity"/>
    <property type="evidence" value="ECO:0007669"/>
    <property type="project" value="UniProtKB-KW"/>
</dbReference>
<keyword evidence="5 19" id="KW-0812">Transmembrane</keyword>
<evidence type="ECO:0000256" key="10">
    <source>
        <dbReference type="ARBA" id="ARBA00022833"/>
    </source>
</evidence>
<reference evidence="22" key="1">
    <citation type="journal article" date="2017" name="Plant J.">
        <title>The pomegranate (Punica granatum L.) genome and the genomics of punicalagin biosynthesis.</title>
        <authorList>
            <person name="Qin G."/>
            <person name="Xu C."/>
            <person name="Ming R."/>
            <person name="Tang H."/>
            <person name="Guyot R."/>
            <person name="Kramer E.M."/>
            <person name="Hu Y."/>
            <person name="Yi X."/>
            <person name="Qi Y."/>
            <person name="Xu X."/>
            <person name="Gao Z."/>
            <person name="Pan H."/>
            <person name="Jian J."/>
            <person name="Tian Y."/>
            <person name="Yue Z."/>
            <person name="Xu Y."/>
        </authorList>
    </citation>
    <scope>NUCLEOTIDE SEQUENCE [LARGE SCALE GENOMIC DNA]</scope>
    <source>
        <strain evidence="22">cv. Dabenzi</strain>
    </source>
</reference>
<keyword evidence="13" id="KW-0325">Glycoprotein</keyword>
<feature type="transmembrane region" description="Helical" evidence="19">
    <location>
        <begin position="6"/>
        <end position="22"/>
    </location>
</feature>
<evidence type="ECO:0000256" key="13">
    <source>
        <dbReference type="ARBA" id="ARBA00023180"/>
    </source>
</evidence>
<dbReference type="PROSITE" id="PS50089">
    <property type="entry name" value="ZF_RING_2"/>
    <property type="match status" value="1"/>
</dbReference>
<dbReference type="SUPFAM" id="SSF57850">
    <property type="entry name" value="RING/U-box"/>
    <property type="match status" value="1"/>
</dbReference>
<feature type="transmembrane region" description="Helical" evidence="19">
    <location>
        <begin position="662"/>
        <end position="683"/>
    </location>
</feature>
<comment type="caution">
    <text evidence="21">The sequence shown here is derived from an EMBL/GenBank/DDBJ whole genome shotgun (WGS) entry which is preliminary data.</text>
</comment>
<evidence type="ECO:0000256" key="6">
    <source>
        <dbReference type="ARBA" id="ARBA00022723"/>
    </source>
</evidence>
<evidence type="ECO:0000256" key="18">
    <source>
        <dbReference type="SAM" id="MobiDB-lite"/>
    </source>
</evidence>
<evidence type="ECO:0000259" key="20">
    <source>
        <dbReference type="PROSITE" id="PS50089"/>
    </source>
</evidence>
<comment type="subcellular location">
    <subcellularLocation>
        <location evidence="2">Membrane</location>
        <topology evidence="2">Single-pass membrane protein</topology>
    </subcellularLocation>
</comment>
<evidence type="ECO:0000256" key="2">
    <source>
        <dbReference type="ARBA" id="ARBA00004167"/>
    </source>
</evidence>
<keyword evidence="10" id="KW-0862">Zinc</keyword>
<keyword evidence="11 19" id="KW-1133">Transmembrane helix</keyword>
<evidence type="ECO:0000256" key="7">
    <source>
        <dbReference type="ARBA" id="ARBA00022729"/>
    </source>
</evidence>
<evidence type="ECO:0000256" key="9">
    <source>
        <dbReference type="ARBA" id="ARBA00022786"/>
    </source>
</evidence>
<evidence type="ECO:0000256" key="12">
    <source>
        <dbReference type="ARBA" id="ARBA00023136"/>
    </source>
</evidence>
<keyword evidence="4" id="KW-0808">Transferase</keyword>
<evidence type="ECO:0000313" key="21">
    <source>
        <dbReference type="EMBL" id="OWM72157.1"/>
    </source>
</evidence>
<dbReference type="EMBL" id="MTKT01004293">
    <property type="protein sequence ID" value="OWM72157.1"/>
    <property type="molecule type" value="Genomic_DNA"/>
</dbReference>
<comment type="pathway">
    <text evidence="3">Protein modification; protein ubiquitination.</text>
</comment>
<dbReference type="GO" id="GO:0061630">
    <property type="term" value="F:ubiquitin protein ligase activity"/>
    <property type="evidence" value="ECO:0007669"/>
    <property type="project" value="UniProtKB-EC"/>
</dbReference>
<dbReference type="InterPro" id="IPR032872">
    <property type="entry name" value="WAK_assoc_C"/>
</dbReference>
<evidence type="ECO:0000256" key="3">
    <source>
        <dbReference type="ARBA" id="ARBA00004906"/>
    </source>
</evidence>
<evidence type="ECO:0000256" key="14">
    <source>
        <dbReference type="ARBA" id="ARBA00024209"/>
    </source>
</evidence>
<comment type="catalytic activity">
    <reaction evidence="15">
        <text>L-threonyl-[protein] + ATP = O-phospho-L-threonyl-[protein] + ADP + H(+)</text>
        <dbReference type="Rhea" id="RHEA:46608"/>
        <dbReference type="Rhea" id="RHEA-COMP:11060"/>
        <dbReference type="Rhea" id="RHEA-COMP:11605"/>
        <dbReference type="ChEBI" id="CHEBI:15378"/>
        <dbReference type="ChEBI" id="CHEBI:30013"/>
        <dbReference type="ChEBI" id="CHEBI:30616"/>
        <dbReference type="ChEBI" id="CHEBI:61977"/>
        <dbReference type="ChEBI" id="CHEBI:456216"/>
        <dbReference type="EC" id="2.7.11.1"/>
    </reaction>
</comment>
<dbReference type="Pfam" id="PF14380">
    <property type="entry name" value="WAK_assoc"/>
    <property type="match status" value="2"/>
</dbReference>
<accession>A0A218WH46</accession>
<evidence type="ECO:0000256" key="15">
    <source>
        <dbReference type="ARBA" id="ARBA00047899"/>
    </source>
</evidence>
<keyword evidence="8 17" id="KW-0863">Zinc-finger</keyword>
<dbReference type="PANTHER" id="PTHR46279">
    <property type="entry name" value="RING/U-BOX SUPERFAMILY PROTEIN"/>
    <property type="match status" value="1"/>
</dbReference>